<name>A0A9D4T8N2_RHISA</name>
<evidence type="ECO:0000313" key="1">
    <source>
        <dbReference type="EMBL" id="KAH7982550.1"/>
    </source>
</evidence>
<gene>
    <name evidence="1" type="ORF">HPB52_005590</name>
</gene>
<protein>
    <submittedName>
        <fullName evidence="1">Uncharacterized protein</fullName>
    </submittedName>
</protein>
<sequence length="97" mass="11387">MTLHFPSAYAFDGALHITFDVLDQIVQISESTFDKLMREIERRSKKRLSVVERALSQIVSSIGRRQRRDVCARLLRRLQPVYRGEANATKTDYFEKR</sequence>
<accession>A0A9D4T8N2</accession>
<dbReference type="AlphaFoldDB" id="A0A9D4T8N2"/>
<dbReference type="VEuPathDB" id="VectorBase:RSAN_028817"/>
<reference evidence="1" key="2">
    <citation type="submission" date="2021-09" db="EMBL/GenBank/DDBJ databases">
        <authorList>
            <person name="Jia N."/>
            <person name="Wang J."/>
            <person name="Shi W."/>
            <person name="Du L."/>
            <person name="Sun Y."/>
            <person name="Zhan W."/>
            <person name="Jiang J."/>
            <person name="Wang Q."/>
            <person name="Zhang B."/>
            <person name="Ji P."/>
            <person name="Sakyi L.B."/>
            <person name="Cui X."/>
            <person name="Yuan T."/>
            <person name="Jiang B."/>
            <person name="Yang W."/>
            <person name="Lam T.T.-Y."/>
            <person name="Chang Q."/>
            <person name="Ding S."/>
            <person name="Wang X."/>
            <person name="Zhu J."/>
            <person name="Ruan X."/>
            <person name="Zhao L."/>
            <person name="Wei J."/>
            <person name="Que T."/>
            <person name="Du C."/>
            <person name="Cheng J."/>
            <person name="Dai P."/>
            <person name="Han X."/>
            <person name="Huang E."/>
            <person name="Gao Y."/>
            <person name="Liu J."/>
            <person name="Shao H."/>
            <person name="Ye R."/>
            <person name="Li L."/>
            <person name="Wei W."/>
            <person name="Wang X."/>
            <person name="Wang C."/>
            <person name="Huo Q."/>
            <person name="Li W."/>
            <person name="Guo W."/>
            <person name="Chen H."/>
            <person name="Chen S."/>
            <person name="Zhou L."/>
            <person name="Zhou L."/>
            <person name="Ni X."/>
            <person name="Tian J."/>
            <person name="Zhou Y."/>
            <person name="Sheng Y."/>
            <person name="Liu T."/>
            <person name="Pan Y."/>
            <person name="Xia L."/>
            <person name="Li J."/>
            <person name="Zhao F."/>
            <person name="Cao W."/>
        </authorList>
    </citation>
    <scope>NUCLEOTIDE SEQUENCE</scope>
    <source>
        <strain evidence="1">Rsan-2018</strain>
        <tissue evidence="1">Larvae</tissue>
    </source>
</reference>
<evidence type="ECO:0000313" key="2">
    <source>
        <dbReference type="Proteomes" id="UP000821837"/>
    </source>
</evidence>
<dbReference type="EMBL" id="JABSTV010001245">
    <property type="protein sequence ID" value="KAH7982550.1"/>
    <property type="molecule type" value="Genomic_DNA"/>
</dbReference>
<proteinExistence type="predicted"/>
<organism evidence="1 2">
    <name type="scientific">Rhipicephalus sanguineus</name>
    <name type="common">Brown dog tick</name>
    <name type="synonym">Ixodes sanguineus</name>
    <dbReference type="NCBI Taxonomy" id="34632"/>
    <lineage>
        <taxon>Eukaryota</taxon>
        <taxon>Metazoa</taxon>
        <taxon>Ecdysozoa</taxon>
        <taxon>Arthropoda</taxon>
        <taxon>Chelicerata</taxon>
        <taxon>Arachnida</taxon>
        <taxon>Acari</taxon>
        <taxon>Parasitiformes</taxon>
        <taxon>Ixodida</taxon>
        <taxon>Ixodoidea</taxon>
        <taxon>Ixodidae</taxon>
        <taxon>Rhipicephalinae</taxon>
        <taxon>Rhipicephalus</taxon>
        <taxon>Rhipicephalus</taxon>
    </lineage>
</organism>
<comment type="caution">
    <text evidence="1">The sequence shown here is derived from an EMBL/GenBank/DDBJ whole genome shotgun (WGS) entry which is preliminary data.</text>
</comment>
<dbReference type="Proteomes" id="UP000821837">
    <property type="component" value="Chromosome 1"/>
</dbReference>
<keyword evidence="2" id="KW-1185">Reference proteome</keyword>
<reference evidence="1" key="1">
    <citation type="journal article" date="2020" name="Cell">
        <title>Large-Scale Comparative Analyses of Tick Genomes Elucidate Their Genetic Diversity and Vector Capacities.</title>
        <authorList>
            <consortium name="Tick Genome and Microbiome Consortium (TIGMIC)"/>
            <person name="Jia N."/>
            <person name="Wang J."/>
            <person name="Shi W."/>
            <person name="Du L."/>
            <person name="Sun Y."/>
            <person name="Zhan W."/>
            <person name="Jiang J.F."/>
            <person name="Wang Q."/>
            <person name="Zhang B."/>
            <person name="Ji P."/>
            <person name="Bell-Sakyi L."/>
            <person name="Cui X.M."/>
            <person name="Yuan T.T."/>
            <person name="Jiang B.G."/>
            <person name="Yang W.F."/>
            <person name="Lam T.T."/>
            <person name="Chang Q.C."/>
            <person name="Ding S.J."/>
            <person name="Wang X.J."/>
            <person name="Zhu J.G."/>
            <person name="Ruan X.D."/>
            <person name="Zhao L."/>
            <person name="Wei J.T."/>
            <person name="Ye R.Z."/>
            <person name="Que T.C."/>
            <person name="Du C.H."/>
            <person name="Zhou Y.H."/>
            <person name="Cheng J.X."/>
            <person name="Dai P.F."/>
            <person name="Guo W.B."/>
            <person name="Han X.H."/>
            <person name="Huang E.J."/>
            <person name="Li L.F."/>
            <person name="Wei W."/>
            <person name="Gao Y.C."/>
            <person name="Liu J.Z."/>
            <person name="Shao H.Z."/>
            <person name="Wang X."/>
            <person name="Wang C.C."/>
            <person name="Yang T.C."/>
            <person name="Huo Q.B."/>
            <person name="Li W."/>
            <person name="Chen H.Y."/>
            <person name="Chen S.E."/>
            <person name="Zhou L.G."/>
            <person name="Ni X.B."/>
            <person name="Tian J.H."/>
            <person name="Sheng Y."/>
            <person name="Liu T."/>
            <person name="Pan Y.S."/>
            <person name="Xia L.Y."/>
            <person name="Li J."/>
            <person name="Zhao F."/>
            <person name="Cao W.C."/>
        </authorList>
    </citation>
    <scope>NUCLEOTIDE SEQUENCE</scope>
    <source>
        <strain evidence="1">Rsan-2018</strain>
    </source>
</reference>